<dbReference type="PANTHER" id="PTHR46609:SF6">
    <property type="entry name" value="EXONUCLEASE, PHAGE-TYPE_RECB, C-TERMINAL DOMAIN-CONTAINING PROTEIN-RELATED"/>
    <property type="match status" value="1"/>
</dbReference>
<feature type="domain" description="YqaJ viral recombinase" evidence="1">
    <location>
        <begin position="73"/>
        <end position="239"/>
    </location>
</feature>
<dbReference type="EMBL" id="MN740271">
    <property type="protein sequence ID" value="QHT96940.1"/>
    <property type="molecule type" value="Genomic_DNA"/>
</dbReference>
<accession>A0A6C0IWN4</accession>
<dbReference type="InterPro" id="IPR011335">
    <property type="entry name" value="Restrct_endonuc-II-like"/>
</dbReference>
<dbReference type="CDD" id="cd22343">
    <property type="entry name" value="PDDEXK_lambda_exonuclease-like"/>
    <property type="match status" value="1"/>
</dbReference>
<protein>
    <recommendedName>
        <fullName evidence="1">YqaJ viral recombinase domain-containing protein</fullName>
    </recommendedName>
</protein>
<evidence type="ECO:0000313" key="2">
    <source>
        <dbReference type="EMBL" id="QHT96940.1"/>
    </source>
</evidence>
<dbReference type="SUPFAM" id="SSF52980">
    <property type="entry name" value="Restriction endonuclease-like"/>
    <property type="match status" value="2"/>
</dbReference>
<dbReference type="PANTHER" id="PTHR46609">
    <property type="entry name" value="EXONUCLEASE, PHAGE-TYPE/RECB, C-TERMINAL DOMAIN-CONTAINING PROTEIN"/>
    <property type="match status" value="1"/>
</dbReference>
<dbReference type="InterPro" id="IPR011604">
    <property type="entry name" value="PDDEXK-like_dom_sf"/>
</dbReference>
<organism evidence="2">
    <name type="scientific">viral metagenome</name>
    <dbReference type="NCBI Taxonomy" id="1070528"/>
    <lineage>
        <taxon>unclassified sequences</taxon>
        <taxon>metagenomes</taxon>
        <taxon>organismal metagenomes</taxon>
    </lineage>
</organism>
<reference evidence="2" key="1">
    <citation type="journal article" date="2020" name="Nature">
        <title>Giant virus diversity and host interactions through global metagenomics.</title>
        <authorList>
            <person name="Schulz F."/>
            <person name="Roux S."/>
            <person name="Paez-Espino D."/>
            <person name="Jungbluth S."/>
            <person name="Walsh D.A."/>
            <person name="Denef V.J."/>
            <person name="McMahon K.D."/>
            <person name="Konstantinidis K.T."/>
            <person name="Eloe-Fadrosh E.A."/>
            <person name="Kyrpides N.C."/>
            <person name="Woyke T."/>
        </authorList>
    </citation>
    <scope>NUCLEOTIDE SEQUENCE</scope>
    <source>
        <strain evidence="2">GVMAG-M-3300024510-1</strain>
    </source>
</reference>
<dbReference type="InterPro" id="IPR051703">
    <property type="entry name" value="NF-kappa-B_Signaling_Reg"/>
</dbReference>
<proteinExistence type="predicted"/>
<dbReference type="InterPro" id="IPR019080">
    <property type="entry name" value="YqaJ_viral_recombinase"/>
</dbReference>
<dbReference type="Gene3D" id="3.90.320.10">
    <property type="match status" value="1"/>
</dbReference>
<sequence length="341" mass="39558">MTTTAVTTVIESTIISAKDAVLEEIAKRAPKAIDRSQRSFKSIEEATERLGKPIHETLRHIFDQPRIEQKSNEWLFARRNAITASDFGAAAGIAEWSNPVEIFKKKTETNIQPFNARSIEFMKHGEQWENYAAHHYETVTGNTIIDFGLMVHWRIFALRPSDITRNDWLRLVTSTDRPECIDDEKWREICDLRWLQGSPDGITTNGILVEIKCPSTSFKPGVIRDCYMAQVQLNMELANVDRCHFIQYRPPEGLLSEQFDFFEIARDRQWFLLQKENARKCWKWIEHFRNTGTVPQDLVKRIEKVATEDGSVQFRSLLTRKRSTSSVSRNESDAVFRDLDC</sequence>
<dbReference type="Pfam" id="PF09588">
    <property type="entry name" value="YqaJ"/>
    <property type="match status" value="1"/>
</dbReference>
<name>A0A6C0IWN4_9ZZZZ</name>
<evidence type="ECO:0000259" key="1">
    <source>
        <dbReference type="Pfam" id="PF09588"/>
    </source>
</evidence>
<dbReference type="AlphaFoldDB" id="A0A6C0IWN4"/>